<dbReference type="SUPFAM" id="SSF51126">
    <property type="entry name" value="Pectin lyase-like"/>
    <property type="match status" value="1"/>
</dbReference>
<dbReference type="RefSeq" id="WP_354016214.1">
    <property type="nucleotide sequence ID" value="NZ_JBEPMU010000018.1"/>
</dbReference>
<evidence type="ECO:0000256" key="2">
    <source>
        <dbReference type="SAM" id="MobiDB-lite"/>
    </source>
</evidence>
<feature type="region of interest" description="Disordered" evidence="2">
    <location>
        <begin position="1"/>
        <end position="25"/>
    </location>
</feature>
<reference evidence="3 4" key="1">
    <citation type="submission" date="2024-06" db="EMBL/GenBank/DDBJ databases">
        <title>Sorghum-associated microbial communities from plants grown in Nebraska, USA.</title>
        <authorList>
            <person name="Schachtman D."/>
        </authorList>
    </citation>
    <scope>NUCLEOTIDE SEQUENCE [LARGE SCALE GENOMIC DNA]</scope>
    <source>
        <strain evidence="3 4">1073</strain>
    </source>
</reference>
<dbReference type="EMBL" id="JBEPMU010000018">
    <property type="protein sequence ID" value="MET3654903.1"/>
    <property type="molecule type" value="Genomic_DNA"/>
</dbReference>
<sequence>MHAQSVAISGDVSPVETPNPSASWSIPGTLTVGNSGVGALDISMGGVVTNNLAAYLGNLVGSVGTASVTGAGSQWNSSRNVSVGYAGNGTLTVADGGVVTSYGAANYVGMIATGAGTMTVTGPGSQWNSSGALSVGQSGNGTLTVTDGGVVTSYGGILGQVGGGVGTANVTGPGSQWNSTATLTVGNLGSGALTIADGGVVSDVGVGVSNTAASIGQQAGGISTVTVTGSGSRWTNSGSLIVGNGGDGALTIADSGQVSAPQVFIASSAGSRGTLNVGAVAGVAATGPGALNATTVSFGAGMGVVNFNHTDMTGTYAFGPAISGAGAVNQIAGYTVLTGDSTYTGGTTISGGTLQLGNGGTSGSIVGDVTDNGALAFDRSDTSSFGGVISGSGVVNQIGAGTTVLTSDNTYTGGTTISAGTLQLGNGGTTGSIASDVADNGALVFNRSDALSYGGAISGAGTIAQIGSGITTLG</sequence>
<dbReference type="NCBIfam" id="TIGR04393">
    <property type="entry name" value="rpt_T5SS_PEPC"/>
    <property type="match status" value="5"/>
</dbReference>
<feature type="compositionally biased region" description="Polar residues" evidence="2">
    <location>
        <begin position="16"/>
        <end position="25"/>
    </location>
</feature>
<feature type="non-terminal residue" evidence="3">
    <location>
        <position position="474"/>
    </location>
</feature>
<keyword evidence="1" id="KW-0732">Signal</keyword>
<dbReference type="InterPro" id="IPR030895">
    <property type="entry name" value="T5SS_PEPC_rpt"/>
</dbReference>
<gene>
    <name evidence="3" type="ORF">ABIC75_004652</name>
</gene>
<dbReference type="NCBIfam" id="TIGR02601">
    <property type="entry name" value="autotrns_rpt"/>
    <property type="match status" value="2"/>
</dbReference>
<dbReference type="Proteomes" id="UP001549184">
    <property type="component" value="Unassembled WGS sequence"/>
</dbReference>
<evidence type="ECO:0000313" key="4">
    <source>
        <dbReference type="Proteomes" id="UP001549184"/>
    </source>
</evidence>
<comment type="caution">
    <text evidence="3">The sequence shown here is derived from an EMBL/GenBank/DDBJ whole genome shotgun (WGS) entry which is preliminary data.</text>
</comment>
<dbReference type="Pfam" id="PF12951">
    <property type="entry name" value="PATR"/>
    <property type="match status" value="2"/>
</dbReference>
<protein>
    <submittedName>
        <fullName evidence="3">T5SS/PEP-CTERM-associated repeat protein/autotransporter-associated beta strand protein</fullName>
    </submittedName>
</protein>
<evidence type="ECO:0000313" key="3">
    <source>
        <dbReference type="EMBL" id="MET3654903.1"/>
    </source>
</evidence>
<dbReference type="InterPro" id="IPR013425">
    <property type="entry name" value="Autotrns_rpt"/>
</dbReference>
<accession>A0ABV2K4B9</accession>
<name>A0ABV2K4B9_9GAMM</name>
<dbReference type="InterPro" id="IPR011050">
    <property type="entry name" value="Pectin_lyase_fold/virulence"/>
</dbReference>
<evidence type="ECO:0000256" key="1">
    <source>
        <dbReference type="ARBA" id="ARBA00022729"/>
    </source>
</evidence>
<proteinExistence type="predicted"/>
<organism evidence="3 4">
    <name type="scientific">Dyella japonica</name>
    <dbReference type="NCBI Taxonomy" id="231455"/>
    <lineage>
        <taxon>Bacteria</taxon>
        <taxon>Pseudomonadati</taxon>
        <taxon>Pseudomonadota</taxon>
        <taxon>Gammaproteobacteria</taxon>
        <taxon>Lysobacterales</taxon>
        <taxon>Rhodanobacteraceae</taxon>
        <taxon>Dyella</taxon>
    </lineage>
</organism>
<keyword evidence="4" id="KW-1185">Reference proteome</keyword>